<evidence type="ECO:0000313" key="2">
    <source>
        <dbReference type="EMBL" id="MBA0632221.1"/>
    </source>
</evidence>
<evidence type="ECO:0000313" key="3">
    <source>
        <dbReference type="Proteomes" id="UP000593561"/>
    </source>
</evidence>
<feature type="compositionally biased region" description="Polar residues" evidence="1">
    <location>
        <begin position="1"/>
        <end position="21"/>
    </location>
</feature>
<dbReference type="Proteomes" id="UP000593561">
    <property type="component" value="Unassembled WGS sequence"/>
</dbReference>
<comment type="caution">
    <text evidence="2">The sequence shown here is derived from an EMBL/GenBank/DDBJ whole genome shotgun (WGS) entry which is preliminary data.</text>
</comment>
<gene>
    <name evidence="2" type="ORF">Godav_001010</name>
</gene>
<sequence>MERTNFENMHMSNLIASASNEKNGELKSRSQHWSQIE</sequence>
<keyword evidence="3" id="KW-1185">Reference proteome</keyword>
<accession>A0A7J8T1I6</accession>
<reference evidence="2 3" key="1">
    <citation type="journal article" date="2019" name="Genome Biol. Evol.">
        <title>Insights into the evolution of the New World diploid cottons (Gossypium, subgenus Houzingenia) based on genome sequencing.</title>
        <authorList>
            <person name="Grover C.E."/>
            <person name="Arick M.A. 2nd"/>
            <person name="Thrash A."/>
            <person name="Conover J.L."/>
            <person name="Sanders W.S."/>
            <person name="Peterson D.G."/>
            <person name="Frelichowski J.E."/>
            <person name="Scheffler J.A."/>
            <person name="Scheffler B.E."/>
            <person name="Wendel J.F."/>
        </authorList>
    </citation>
    <scope>NUCLEOTIDE SEQUENCE [LARGE SCALE GENOMIC DNA]</scope>
    <source>
        <strain evidence="2">27</strain>
        <tissue evidence="2">Leaf</tissue>
    </source>
</reference>
<feature type="region of interest" description="Disordered" evidence="1">
    <location>
        <begin position="1"/>
        <end position="37"/>
    </location>
</feature>
<protein>
    <submittedName>
        <fullName evidence="2">Uncharacterized protein</fullName>
    </submittedName>
</protein>
<dbReference type="AlphaFoldDB" id="A0A7J8T1I6"/>
<proteinExistence type="predicted"/>
<evidence type="ECO:0000256" key="1">
    <source>
        <dbReference type="SAM" id="MobiDB-lite"/>
    </source>
</evidence>
<name>A0A7J8T1I6_GOSDV</name>
<dbReference type="EMBL" id="JABFAC010000013">
    <property type="protein sequence ID" value="MBA0632221.1"/>
    <property type="molecule type" value="Genomic_DNA"/>
</dbReference>
<organism evidence="2 3">
    <name type="scientific">Gossypium davidsonii</name>
    <name type="common">Davidson's cotton</name>
    <name type="synonym">Gossypium klotzschianum subsp. davidsonii</name>
    <dbReference type="NCBI Taxonomy" id="34287"/>
    <lineage>
        <taxon>Eukaryota</taxon>
        <taxon>Viridiplantae</taxon>
        <taxon>Streptophyta</taxon>
        <taxon>Embryophyta</taxon>
        <taxon>Tracheophyta</taxon>
        <taxon>Spermatophyta</taxon>
        <taxon>Magnoliopsida</taxon>
        <taxon>eudicotyledons</taxon>
        <taxon>Gunneridae</taxon>
        <taxon>Pentapetalae</taxon>
        <taxon>rosids</taxon>
        <taxon>malvids</taxon>
        <taxon>Malvales</taxon>
        <taxon>Malvaceae</taxon>
        <taxon>Malvoideae</taxon>
        <taxon>Gossypium</taxon>
    </lineage>
</organism>